<evidence type="ECO:0000259" key="8">
    <source>
        <dbReference type="PROSITE" id="PS50928"/>
    </source>
</evidence>
<evidence type="ECO:0000256" key="3">
    <source>
        <dbReference type="ARBA" id="ARBA00022475"/>
    </source>
</evidence>
<evidence type="ECO:0000256" key="4">
    <source>
        <dbReference type="ARBA" id="ARBA00022692"/>
    </source>
</evidence>
<name>A0A0A3XLS2_BRAJP</name>
<evidence type="ECO:0000256" key="2">
    <source>
        <dbReference type="ARBA" id="ARBA00022448"/>
    </source>
</evidence>
<dbReference type="InterPro" id="IPR051393">
    <property type="entry name" value="ABC_transporter_permease"/>
</dbReference>
<evidence type="ECO:0000313" key="10">
    <source>
        <dbReference type="Proteomes" id="UP000030377"/>
    </source>
</evidence>
<protein>
    <submittedName>
        <fullName evidence="9">Sugar-binding protein</fullName>
    </submittedName>
</protein>
<keyword evidence="2 7" id="KW-0813">Transport</keyword>
<feature type="transmembrane region" description="Helical" evidence="7">
    <location>
        <begin position="252"/>
        <end position="273"/>
    </location>
</feature>
<dbReference type="InterPro" id="IPR035906">
    <property type="entry name" value="MetI-like_sf"/>
</dbReference>
<feature type="transmembrane region" description="Helical" evidence="7">
    <location>
        <begin position="9"/>
        <end position="31"/>
    </location>
</feature>
<gene>
    <name evidence="9" type="ORF">MA20_32970</name>
</gene>
<evidence type="ECO:0000256" key="1">
    <source>
        <dbReference type="ARBA" id="ARBA00004651"/>
    </source>
</evidence>
<dbReference type="AlphaFoldDB" id="A0A0A3XLS2"/>
<keyword evidence="5 7" id="KW-1133">Transmembrane helix</keyword>
<keyword evidence="4 7" id="KW-0812">Transmembrane</keyword>
<dbReference type="Pfam" id="PF00528">
    <property type="entry name" value="BPD_transp_1"/>
    <property type="match status" value="1"/>
</dbReference>
<evidence type="ECO:0000256" key="7">
    <source>
        <dbReference type="RuleBase" id="RU363032"/>
    </source>
</evidence>
<dbReference type="RefSeq" id="WP_028156517.1">
    <property type="nucleotide sequence ID" value="NZ_CP081350.1"/>
</dbReference>
<dbReference type="PANTHER" id="PTHR30193:SF37">
    <property type="entry name" value="INNER MEMBRANE ABC TRANSPORTER PERMEASE PROTEIN YCJO"/>
    <property type="match status" value="1"/>
</dbReference>
<dbReference type="PROSITE" id="PS50928">
    <property type="entry name" value="ABC_TM1"/>
    <property type="match status" value="1"/>
</dbReference>
<organism evidence="9 10">
    <name type="scientific">Bradyrhizobium japonicum</name>
    <dbReference type="NCBI Taxonomy" id="375"/>
    <lineage>
        <taxon>Bacteria</taxon>
        <taxon>Pseudomonadati</taxon>
        <taxon>Pseudomonadota</taxon>
        <taxon>Alphaproteobacteria</taxon>
        <taxon>Hyphomicrobiales</taxon>
        <taxon>Nitrobacteraceae</taxon>
        <taxon>Bradyrhizobium</taxon>
    </lineage>
</organism>
<feature type="domain" description="ABC transmembrane type-1" evidence="8">
    <location>
        <begin position="58"/>
        <end position="270"/>
    </location>
</feature>
<evidence type="ECO:0000256" key="6">
    <source>
        <dbReference type="ARBA" id="ARBA00023136"/>
    </source>
</evidence>
<comment type="similarity">
    <text evidence="7">Belongs to the binding-protein-dependent transport system permease family.</text>
</comment>
<dbReference type="GO" id="GO:0005886">
    <property type="term" value="C:plasma membrane"/>
    <property type="evidence" value="ECO:0007669"/>
    <property type="project" value="UniProtKB-SubCell"/>
</dbReference>
<dbReference type="EMBL" id="JRPN01000025">
    <property type="protein sequence ID" value="KGT75315.1"/>
    <property type="molecule type" value="Genomic_DNA"/>
</dbReference>
<proteinExistence type="inferred from homology"/>
<feature type="transmembrane region" description="Helical" evidence="7">
    <location>
        <begin position="189"/>
        <end position="213"/>
    </location>
</feature>
<dbReference type="Gene3D" id="1.10.3720.10">
    <property type="entry name" value="MetI-like"/>
    <property type="match status" value="1"/>
</dbReference>
<keyword evidence="6 7" id="KW-0472">Membrane</keyword>
<dbReference type="STRING" id="375.BKD09_RS12060"/>
<dbReference type="InterPro" id="IPR000515">
    <property type="entry name" value="MetI-like"/>
</dbReference>
<dbReference type="SUPFAM" id="SSF161098">
    <property type="entry name" value="MetI-like"/>
    <property type="match status" value="1"/>
</dbReference>
<feature type="transmembrane region" description="Helical" evidence="7">
    <location>
        <begin position="146"/>
        <end position="168"/>
    </location>
</feature>
<sequence length="282" mass="30886">MWLFALPALLINICIILVPAVLTFTAAFFIWDGVGTPMWAGLANFQNMAADPVFWSALTNNFIWTAIFLTVPVCLALVMAAALLMAPKARIVVQSIIFLPRIIAVAVTGRIFQGMIFSPATGIVAWLNEHGFSISDPLADPDRSLYAVAAVDIWHWWGFLAVVFLSAMRQISVDQIEAARLDGAGFFALFRYVLIPGIRPTLTLMLILTVIWSFQVFEFIFIVTRGGPAYGSEVLATFAYRHAFFEGDVGQAAAAACVMSLFGLCATAVYLWLQITDDAQST</sequence>
<dbReference type="CDD" id="cd06261">
    <property type="entry name" value="TM_PBP2"/>
    <property type="match status" value="1"/>
</dbReference>
<accession>A0A0A3XLS2</accession>
<feature type="transmembrane region" description="Helical" evidence="7">
    <location>
        <begin position="98"/>
        <end position="126"/>
    </location>
</feature>
<dbReference type="GO" id="GO:0055085">
    <property type="term" value="P:transmembrane transport"/>
    <property type="evidence" value="ECO:0007669"/>
    <property type="project" value="InterPro"/>
</dbReference>
<comment type="subcellular location">
    <subcellularLocation>
        <location evidence="1 7">Cell membrane</location>
        <topology evidence="1 7">Multi-pass membrane protein</topology>
    </subcellularLocation>
</comment>
<evidence type="ECO:0000256" key="5">
    <source>
        <dbReference type="ARBA" id="ARBA00022989"/>
    </source>
</evidence>
<comment type="caution">
    <text evidence="9">The sequence shown here is derived from an EMBL/GenBank/DDBJ whole genome shotgun (WGS) entry which is preliminary data.</text>
</comment>
<dbReference type="Proteomes" id="UP000030377">
    <property type="component" value="Unassembled WGS sequence"/>
</dbReference>
<reference evidence="9 10" key="1">
    <citation type="submission" date="2014-09" db="EMBL/GenBank/DDBJ databases">
        <title>Draft genome of Bradyrhizobium japonicum Is-34.</title>
        <authorList>
            <person name="Tsurumaru H."/>
            <person name="Yamakawa T."/>
            <person name="Hashimoto S."/>
            <person name="Okizaki K."/>
            <person name="Kanesaki Y."/>
            <person name="Yoshikawa H."/>
            <person name="Yajima S."/>
        </authorList>
    </citation>
    <scope>NUCLEOTIDE SEQUENCE [LARGE SCALE GENOMIC DNA]</scope>
    <source>
        <strain evidence="9 10">Is-34</strain>
    </source>
</reference>
<keyword evidence="3" id="KW-1003">Cell membrane</keyword>
<evidence type="ECO:0000313" key="9">
    <source>
        <dbReference type="EMBL" id="KGT75315.1"/>
    </source>
</evidence>
<dbReference type="PANTHER" id="PTHR30193">
    <property type="entry name" value="ABC TRANSPORTER PERMEASE PROTEIN"/>
    <property type="match status" value="1"/>
</dbReference>
<feature type="transmembrane region" description="Helical" evidence="7">
    <location>
        <begin position="62"/>
        <end position="86"/>
    </location>
</feature>